<organism evidence="2 3">
    <name type="scientific">Catenovulum sediminis</name>
    <dbReference type="NCBI Taxonomy" id="1740262"/>
    <lineage>
        <taxon>Bacteria</taxon>
        <taxon>Pseudomonadati</taxon>
        <taxon>Pseudomonadota</taxon>
        <taxon>Gammaproteobacteria</taxon>
        <taxon>Alteromonadales</taxon>
        <taxon>Alteromonadaceae</taxon>
        <taxon>Catenovulum</taxon>
    </lineage>
</organism>
<evidence type="ECO:0000313" key="3">
    <source>
        <dbReference type="Proteomes" id="UP001467690"/>
    </source>
</evidence>
<reference evidence="2 3" key="1">
    <citation type="submission" date="2024-06" db="EMBL/GenBank/DDBJ databases">
        <authorList>
            <person name="Chen R.Y."/>
        </authorList>
    </citation>
    <scope>NUCLEOTIDE SEQUENCE [LARGE SCALE GENOMIC DNA]</scope>
    <source>
        <strain evidence="2 3">D2</strain>
    </source>
</reference>
<dbReference type="RefSeq" id="WP_350402683.1">
    <property type="nucleotide sequence ID" value="NZ_JBELOE010000265.1"/>
</dbReference>
<keyword evidence="1" id="KW-0812">Transmembrane</keyword>
<dbReference type="Proteomes" id="UP001467690">
    <property type="component" value="Unassembled WGS sequence"/>
</dbReference>
<dbReference type="EMBL" id="JBELOE010000265">
    <property type="protein sequence ID" value="MER2493584.1"/>
    <property type="molecule type" value="Genomic_DNA"/>
</dbReference>
<comment type="caution">
    <text evidence="2">The sequence shown here is derived from an EMBL/GenBank/DDBJ whole genome shotgun (WGS) entry which is preliminary data.</text>
</comment>
<sequence>MSNKIYKSIRIITWVIGGLSLAVFYVWFEYLRPAPGQLVQQQTFAFNPLVWSKGAGDYSMANPRQTMYLDLLQNHLQNGMSRTETERLLGQPEHFTAQENYYLLSYDLNRSDYQYLVVRFDNTKNIIMYYRYESAYALTN</sequence>
<proteinExistence type="predicted"/>
<evidence type="ECO:0000256" key="1">
    <source>
        <dbReference type="SAM" id="Phobius"/>
    </source>
</evidence>
<feature type="transmembrane region" description="Helical" evidence="1">
    <location>
        <begin position="12"/>
        <end position="28"/>
    </location>
</feature>
<keyword evidence="1" id="KW-1133">Transmembrane helix</keyword>
<keyword evidence="1" id="KW-0472">Membrane</keyword>
<protein>
    <submittedName>
        <fullName evidence="2">Outer membrane protein assembly factor BamE</fullName>
    </submittedName>
</protein>
<keyword evidence="3" id="KW-1185">Reference proteome</keyword>
<accession>A0ABV1RKX9</accession>
<evidence type="ECO:0000313" key="2">
    <source>
        <dbReference type="EMBL" id="MER2493584.1"/>
    </source>
</evidence>
<name>A0ABV1RKX9_9ALTE</name>
<gene>
    <name evidence="2" type="primary">bamE</name>
    <name evidence="2" type="ORF">ABS311_17025</name>
</gene>